<evidence type="ECO:0000256" key="1">
    <source>
        <dbReference type="ARBA" id="ARBA00004141"/>
    </source>
</evidence>
<feature type="domain" description="Peptidase S54 rhomboid" evidence="10">
    <location>
        <begin position="54"/>
        <end position="185"/>
    </location>
</feature>
<evidence type="ECO:0000256" key="2">
    <source>
        <dbReference type="ARBA" id="ARBA00009045"/>
    </source>
</evidence>
<dbReference type="Pfam" id="PF01694">
    <property type="entry name" value="Rhomboid"/>
    <property type="match status" value="1"/>
</dbReference>
<sequence>MQNQKESQSWSLGTLAIPLFTVLLLWIIYWFEIKFHVNLNTYGVGPKSLKGLVGVLCAPFIHGSINHLYNNSIPLFVLLMSLIYFYKPIAGKVVLYGFFLAGMLTWLLGKSGSVHIGASGIIYMLASFLFFKGIWSKHYRLIALALLVVFVYGSLVWGLFPGERGVSWEGHLAGFIAGLSLALFFKSRVIQKPPVYDWQKPDYNEEEDSFMQHFDADGNFVPSEPPQTNKEDAKIESEKGIEKGIEKENSADAKNWFTTTTYD</sequence>
<dbReference type="EC" id="3.4.21.-" evidence="11"/>
<comment type="subcellular location">
    <subcellularLocation>
        <location evidence="1">Membrane</location>
        <topology evidence="1">Multi-pass membrane protein</topology>
    </subcellularLocation>
</comment>
<dbReference type="RefSeq" id="WP_379043483.1">
    <property type="nucleotide sequence ID" value="NZ_JBHULZ010000008.1"/>
</dbReference>
<evidence type="ECO:0000256" key="9">
    <source>
        <dbReference type="SAM" id="Phobius"/>
    </source>
</evidence>
<feature type="compositionally biased region" description="Basic and acidic residues" evidence="8">
    <location>
        <begin position="229"/>
        <end position="247"/>
    </location>
</feature>
<name>A0ABW5SBP7_9FLAO</name>
<keyword evidence="5 11" id="KW-0378">Hydrolase</keyword>
<dbReference type="Gene3D" id="1.20.1540.10">
    <property type="entry name" value="Rhomboid-like"/>
    <property type="match status" value="1"/>
</dbReference>
<evidence type="ECO:0000256" key="5">
    <source>
        <dbReference type="ARBA" id="ARBA00022801"/>
    </source>
</evidence>
<comment type="caution">
    <text evidence="11">The sequence shown here is derived from an EMBL/GenBank/DDBJ whole genome shotgun (WGS) entry which is preliminary data.</text>
</comment>
<keyword evidence="12" id="KW-1185">Reference proteome</keyword>
<dbReference type="GO" id="GO:0006508">
    <property type="term" value="P:proteolysis"/>
    <property type="evidence" value="ECO:0007669"/>
    <property type="project" value="UniProtKB-KW"/>
</dbReference>
<dbReference type="Proteomes" id="UP001597357">
    <property type="component" value="Unassembled WGS sequence"/>
</dbReference>
<feature type="transmembrane region" description="Helical" evidence="9">
    <location>
        <begin position="115"/>
        <end position="134"/>
    </location>
</feature>
<feature type="region of interest" description="Disordered" evidence="8">
    <location>
        <begin position="221"/>
        <end position="247"/>
    </location>
</feature>
<keyword evidence="7 9" id="KW-0472">Membrane</keyword>
<keyword evidence="6 9" id="KW-1133">Transmembrane helix</keyword>
<evidence type="ECO:0000313" key="11">
    <source>
        <dbReference type="EMBL" id="MFD2696795.1"/>
    </source>
</evidence>
<feature type="transmembrane region" description="Helical" evidence="9">
    <location>
        <begin position="68"/>
        <end position="86"/>
    </location>
</feature>
<dbReference type="GO" id="GO:0008233">
    <property type="term" value="F:peptidase activity"/>
    <property type="evidence" value="ECO:0007669"/>
    <property type="project" value="UniProtKB-KW"/>
</dbReference>
<dbReference type="EMBL" id="JBHULZ010000008">
    <property type="protein sequence ID" value="MFD2696795.1"/>
    <property type="molecule type" value="Genomic_DNA"/>
</dbReference>
<dbReference type="InterPro" id="IPR022764">
    <property type="entry name" value="Peptidase_S54_rhomboid_dom"/>
</dbReference>
<dbReference type="PANTHER" id="PTHR43066:SF1">
    <property type="entry name" value="RHOMBOID PROTEIN 2"/>
    <property type="match status" value="1"/>
</dbReference>
<dbReference type="PANTHER" id="PTHR43066">
    <property type="entry name" value="RHOMBOID-RELATED PROTEIN"/>
    <property type="match status" value="1"/>
</dbReference>
<organism evidence="11 12">
    <name type="scientific">Mesonia sediminis</name>
    <dbReference type="NCBI Taxonomy" id="1703946"/>
    <lineage>
        <taxon>Bacteria</taxon>
        <taxon>Pseudomonadati</taxon>
        <taxon>Bacteroidota</taxon>
        <taxon>Flavobacteriia</taxon>
        <taxon>Flavobacteriales</taxon>
        <taxon>Flavobacteriaceae</taxon>
        <taxon>Mesonia</taxon>
    </lineage>
</organism>
<keyword evidence="4 9" id="KW-0812">Transmembrane</keyword>
<gene>
    <name evidence="11" type="ORF">ACFSQ0_02220</name>
</gene>
<feature type="transmembrane region" description="Helical" evidence="9">
    <location>
        <begin position="166"/>
        <end position="185"/>
    </location>
</feature>
<feature type="transmembrane region" description="Helical" evidence="9">
    <location>
        <begin position="12"/>
        <end position="31"/>
    </location>
</feature>
<keyword evidence="3 11" id="KW-0645">Protease</keyword>
<evidence type="ECO:0000256" key="8">
    <source>
        <dbReference type="SAM" id="MobiDB-lite"/>
    </source>
</evidence>
<dbReference type="SUPFAM" id="SSF144091">
    <property type="entry name" value="Rhomboid-like"/>
    <property type="match status" value="1"/>
</dbReference>
<reference evidence="12" key="1">
    <citation type="journal article" date="2019" name="Int. J. Syst. Evol. Microbiol.">
        <title>The Global Catalogue of Microorganisms (GCM) 10K type strain sequencing project: providing services to taxonomists for standard genome sequencing and annotation.</title>
        <authorList>
            <consortium name="The Broad Institute Genomics Platform"/>
            <consortium name="The Broad Institute Genome Sequencing Center for Infectious Disease"/>
            <person name="Wu L."/>
            <person name="Ma J."/>
        </authorList>
    </citation>
    <scope>NUCLEOTIDE SEQUENCE [LARGE SCALE GENOMIC DNA]</scope>
    <source>
        <strain evidence="12">KCTC 42255</strain>
    </source>
</reference>
<evidence type="ECO:0000256" key="7">
    <source>
        <dbReference type="ARBA" id="ARBA00023136"/>
    </source>
</evidence>
<dbReference type="InterPro" id="IPR035952">
    <property type="entry name" value="Rhomboid-like_sf"/>
</dbReference>
<protein>
    <submittedName>
        <fullName evidence="11">Rhomboid family intramembrane serine protease</fullName>
        <ecNumber evidence="11">3.4.21.-</ecNumber>
    </submittedName>
</protein>
<evidence type="ECO:0000313" key="12">
    <source>
        <dbReference type="Proteomes" id="UP001597357"/>
    </source>
</evidence>
<comment type="similarity">
    <text evidence="2">Belongs to the peptidase S54 family.</text>
</comment>
<feature type="transmembrane region" description="Helical" evidence="9">
    <location>
        <begin position="141"/>
        <end position="160"/>
    </location>
</feature>
<evidence type="ECO:0000256" key="6">
    <source>
        <dbReference type="ARBA" id="ARBA00022989"/>
    </source>
</evidence>
<evidence type="ECO:0000256" key="4">
    <source>
        <dbReference type="ARBA" id="ARBA00022692"/>
    </source>
</evidence>
<evidence type="ECO:0000259" key="10">
    <source>
        <dbReference type="Pfam" id="PF01694"/>
    </source>
</evidence>
<accession>A0ABW5SBP7</accession>
<evidence type="ECO:0000256" key="3">
    <source>
        <dbReference type="ARBA" id="ARBA00022670"/>
    </source>
</evidence>
<proteinExistence type="inferred from homology"/>